<dbReference type="GO" id="GO:0050660">
    <property type="term" value="F:flavin adenine dinucleotide binding"/>
    <property type="evidence" value="ECO:0007669"/>
    <property type="project" value="InterPro"/>
</dbReference>
<feature type="domain" description="Glucose-methanol-choline oxidoreductase C-terminal" evidence="1">
    <location>
        <begin position="62"/>
        <end position="171"/>
    </location>
</feature>
<dbReference type="PANTHER" id="PTHR11552">
    <property type="entry name" value="GLUCOSE-METHANOL-CHOLINE GMC OXIDOREDUCTASE"/>
    <property type="match status" value="1"/>
</dbReference>
<dbReference type="Proteomes" id="UP000070133">
    <property type="component" value="Unassembled WGS sequence"/>
</dbReference>
<dbReference type="SUPFAM" id="SSF54373">
    <property type="entry name" value="FAD-linked reductases, C-terminal domain"/>
    <property type="match status" value="1"/>
</dbReference>
<dbReference type="OrthoDB" id="269227at2759"/>
<sequence>SHVPVTCLARASARDDLIPRSVNLLFYQATCSNLSSKNRNEHIFTSRSWTSRLSTASVLISPFSRGNVPLYSADMSDPPIINANWLMDPADQQIAVEAFKRGRQFFNASAIAPILIGDELSPGQDVPDGSSDEEILRYIQMNIGFNWHASCTCKMGRLDDLMAFVDSQARLV</sequence>
<keyword evidence="3" id="KW-1185">Reference proteome</keyword>
<dbReference type="GO" id="GO:0016614">
    <property type="term" value="F:oxidoreductase activity, acting on CH-OH group of donors"/>
    <property type="evidence" value="ECO:0007669"/>
    <property type="project" value="InterPro"/>
</dbReference>
<dbReference type="InterPro" id="IPR007867">
    <property type="entry name" value="GMC_OxRtase_C"/>
</dbReference>
<comment type="caution">
    <text evidence="2">The sequence shown here is derived from an EMBL/GenBank/DDBJ whole genome shotgun (WGS) entry which is preliminary data.</text>
</comment>
<evidence type="ECO:0000313" key="2">
    <source>
        <dbReference type="EMBL" id="KXT05692.1"/>
    </source>
</evidence>
<reference evidence="2 3" key="1">
    <citation type="submission" date="2015-07" db="EMBL/GenBank/DDBJ databases">
        <title>Comparative genomics of the Sigatoka disease complex on banana suggests a link between parallel evolutionary changes in Pseudocercospora fijiensis and Pseudocercospora eumusae and increased virulence on the banana host.</title>
        <authorList>
            <person name="Chang T.-C."/>
            <person name="Salvucci A."/>
            <person name="Crous P.W."/>
            <person name="Stergiopoulos I."/>
        </authorList>
    </citation>
    <scope>NUCLEOTIDE SEQUENCE [LARGE SCALE GENOMIC DNA]</scope>
    <source>
        <strain evidence="2 3">CBS 114824</strain>
    </source>
</reference>
<dbReference type="EMBL" id="LFZN01000011">
    <property type="protein sequence ID" value="KXT05692.1"/>
    <property type="molecule type" value="Genomic_DNA"/>
</dbReference>
<dbReference type="STRING" id="321146.A0A139HTL5"/>
<feature type="non-terminal residue" evidence="2">
    <location>
        <position position="1"/>
    </location>
</feature>
<gene>
    <name evidence="2" type="ORF">AC578_5633</name>
</gene>
<dbReference type="GO" id="GO:0044550">
    <property type="term" value="P:secondary metabolite biosynthetic process"/>
    <property type="evidence" value="ECO:0007669"/>
    <property type="project" value="TreeGrafter"/>
</dbReference>
<dbReference type="InterPro" id="IPR012132">
    <property type="entry name" value="GMC_OxRdtase"/>
</dbReference>
<proteinExistence type="predicted"/>
<dbReference type="Gene3D" id="3.30.560.10">
    <property type="entry name" value="Glucose Oxidase, domain 3"/>
    <property type="match status" value="1"/>
</dbReference>
<dbReference type="Pfam" id="PF05199">
    <property type="entry name" value="GMC_oxred_C"/>
    <property type="match status" value="1"/>
</dbReference>
<protein>
    <recommendedName>
        <fullName evidence="1">Glucose-methanol-choline oxidoreductase C-terminal domain-containing protein</fullName>
    </recommendedName>
</protein>
<evidence type="ECO:0000313" key="3">
    <source>
        <dbReference type="Proteomes" id="UP000070133"/>
    </source>
</evidence>
<organism evidence="2 3">
    <name type="scientific">Pseudocercospora eumusae</name>
    <dbReference type="NCBI Taxonomy" id="321146"/>
    <lineage>
        <taxon>Eukaryota</taxon>
        <taxon>Fungi</taxon>
        <taxon>Dikarya</taxon>
        <taxon>Ascomycota</taxon>
        <taxon>Pezizomycotina</taxon>
        <taxon>Dothideomycetes</taxon>
        <taxon>Dothideomycetidae</taxon>
        <taxon>Mycosphaerellales</taxon>
        <taxon>Mycosphaerellaceae</taxon>
        <taxon>Pseudocercospora</taxon>
    </lineage>
</organism>
<dbReference type="PANTHER" id="PTHR11552:SF138">
    <property type="entry name" value="DEHYDROGENASE PKFF-RELATED"/>
    <property type="match status" value="1"/>
</dbReference>
<evidence type="ECO:0000259" key="1">
    <source>
        <dbReference type="Pfam" id="PF05199"/>
    </source>
</evidence>
<accession>A0A139HTL5</accession>
<dbReference type="AlphaFoldDB" id="A0A139HTL5"/>
<name>A0A139HTL5_9PEZI</name>